<keyword evidence="15 22" id="KW-1133">Transmembrane helix</keyword>
<evidence type="ECO:0000256" key="21">
    <source>
        <dbReference type="PROSITE-ProRule" id="PRU10141"/>
    </source>
</evidence>
<dbReference type="Pfam" id="PF13855">
    <property type="entry name" value="LRR_8"/>
    <property type="match status" value="1"/>
</dbReference>
<dbReference type="CDD" id="cd14066">
    <property type="entry name" value="STKc_IRAK"/>
    <property type="match status" value="4"/>
</dbReference>
<keyword evidence="7" id="KW-0433">Leucine-rich repeat</keyword>
<dbReference type="PANTHER" id="PTHR48056">
    <property type="entry name" value="LRR RECEPTOR-LIKE SERINE/THREONINE-PROTEIN KINASE-RELATED"/>
    <property type="match status" value="1"/>
</dbReference>
<feature type="binding site" evidence="21">
    <location>
        <position position="2708"/>
    </location>
    <ligand>
        <name>ATP</name>
        <dbReference type="ChEBI" id="CHEBI:30616"/>
    </ligand>
</feature>
<dbReference type="STRING" id="40148.A0A0D9YMF0"/>
<dbReference type="Gene3D" id="3.80.10.10">
    <property type="entry name" value="Ribonuclease Inhibitor"/>
    <property type="match status" value="17"/>
</dbReference>
<dbReference type="SMART" id="SM00220">
    <property type="entry name" value="S_TKc"/>
    <property type="match status" value="5"/>
</dbReference>
<feature type="transmembrane region" description="Helical" evidence="22">
    <location>
        <begin position="2596"/>
        <end position="2620"/>
    </location>
</feature>
<keyword evidence="17" id="KW-0675">Receptor</keyword>
<keyword evidence="18" id="KW-0325">Glycoprotein</keyword>
<comment type="catalytic activity">
    <reaction evidence="20">
        <text>L-seryl-[protein] + ATP = O-phospho-L-seryl-[protein] + ADP + H(+)</text>
        <dbReference type="Rhea" id="RHEA:17989"/>
        <dbReference type="Rhea" id="RHEA-COMP:9863"/>
        <dbReference type="Rhea" id="RHEA-COMP:11604"/>
        <dbReference type="ChEBI" id="CHEBI:15378"/>
        <dbReference type="ChEBI" id="CHEBI:29999"/>
        <dbReference type="ChEBI" id="CHEBI:30616"/>
        <dbReference type="ChEBI" id="CHEBI:83421"/>
        <dbReference type="ChEBI" id="CHEBI:456216"/>
        <dbReference type="EC" id="2.7.11.1"/>
    </reaction>
</comment>
<dbReference type="SMART" id="SM00365">
    <property type="entry name" value="LRR_SD22"/>
    <property type="match status" value="17"/>
</dbReference>
<evidence type="ECO:0000256" key="19">
    <source>
        <dbReference type="ARBA" id="ARBA00047899"/>
    </source>
</evidence>
<reference evidence="25" key="2">
    <citation type="submission" date="2018-05" db="EMBL/GenBank/DDBJ databases">
        <title>OgluRS3 (Oryza glumaepatula Reference Sequence Version 3).</title>
        <authorList>
            <person name="Zhang J."/>
            <person name="Kudrna D."/>
            <person name="Lee S."/>
            <person name="Talag J."/>
            <person name="Welchert J."/>
            <person name="Wing R.A."/>
        </authorList>
    </citation>
    <scope>NUCLEOTIDE SEQUENCE [LARGE SCALE GENOMIC DNA]</scope>
</reference>
<dbReference type="GO" id="GO:0033612">
    <property type="term" value="F:receptor serine/threonine kinase binding"/>
    <property type="evidence" value="ECO:0007669"/>
    <property type="project" value="TreeGrafter"/>
</dbReference>
<dbReference type="InterPro" id="IPR001245">
    <property type="entry name" value="Ser-Thr/Tyr_kinase_cat_dom"/>
</dbReference>
<feature type="domain" description="Protein kinase" evidence="24">
    <location>
        <begin position="4655"/>
        <end position="4928"/>
    </location>
</feature>
<dbReference type="PANTHER" id="PTHR48056:SF57">
    <property type="entry name" value="LEUCINE-RICH REPEAT-CONTAINING N-TERMINAL PLANT-TYPE DOMAIN-CONTAINING PROTEIN"/>
    <property type="match status" value="1"/>
</dbReference>
<dbReference type="Pfam" id="PF08263">
    <property type="entry name" value="LRRNT_2"/>
    <property type="match status" value="3"/>
</dbReference>
<feature type="domain" description="Protein kinase" evidence="24">
    <location>
        <begin position="2679"/>
        <end position="2956"/>
    </location>
</feature>
<evidence type="ECO:0000256" key="4">
    <source>
        <dbReference type="ARBA" id="ARBA00012513"/>
    </source>
</evidence>
<evidence type="ECO:0000256" key="7">
    <source>
        <dbReference type="ARBA" id="ARBA00022614"/>
    </source>
</evidence>
<dbReference type="PROSITE" id="PS00107">
    <property type="entry name" value="PROTEIN_KINASE_ATP"/>
    <property type="match status" value="5"/>
</dbReference>
<keyword evidence="14 21" id="KW-0067">ATP-binding</keyword>
<dbReference type="Pfam" id="PF07714">
    <property type="entry name" value="PK_Tyr_Ser-Thr"/>
    <property type="match status" value="2"/>
</dbReference>
<protein>
    <recommendedName>
        <fullName evidence="4">non-specific serine/threonine protein kinase</fullName>
        <ecNumber evidence="4">2.7.11.1</ecNumber>
    </recommendedName>
</protein>
<dbReference type="EnsemblPlants" id="OGLUM02G03940.1">
    <property type="protein sequence ID" value="OGLUM02G03940.1"/>
    <property type="gene ID" value="OGLUM02G03940"/>
</dbReference>
<evidence type="ECO:0000256" key="11">
    <source>
        <dbReference type="ARBA" id="ARBA00022737"/>
    </source>
</evidence>
<comment type="subcellular location">
    <subcellularLocation>
        <location evidence="1">Cell membrane</location>
        <topology evidence="1">Single-pass type I membrane protein</topology>
    </subcellularLocation>
</comment>
<evidence type="ECO:0000256" key="18">
    <source>
        <dbReference type="ARBA" id="ARBA00023180"/>
    </source>
</evidence>
<dbReference type="GO" id="GO:0005886">
    <property type="term" value="C:plasma membrane"/>
    <property type="evidence" value="ECO:0007669"/>
    <property type="project" value="UniProtKB-SubCell"/>
</dbReference>
<dbReference type="FunFam" id="1.10.510.10:FF:000309">
    <property type="entry name" value="Leucine-rich repeat receptor-like protein kinase"/>
    <property type="match status" value="4"/>
</dbReference>
<feature type="chain" id="PRO_5005431056" description="non-specific serine/threonine protein kinase" evidence="23">
    <location>
        <begin position="38"/>
        <end position="4938"/>
    </location>
</feature>
<evidence type="ECO:0000256" key="8">
    <source>
        <dbReference type="ARBA" id="ARBA00022679"/>
    </source>
</evidence>
<dbReference type="InterPro" id="IPR055414">
    <property type="entry name" value="LRR_R13L4/SHOC2-like"/>
</dbReference>
<dbReference type="InterPro" id="IPR003591">
    <property type="entry name" value="Leu-rich_rpt_typical-subtyp"/>
</dbReference>
<feature type="domain" description="Protein kinase" evidence="24">
    <location>
        <begin position="1681"/>
        <end position="1955"/>
    </location>
</feature>
<dbReference type="FunFam" id="3.80.10.10:FF:000470">
    <property type="entry name" value="LRR receptor-like serine/threonine-protein kinase RPK2"/>
    <property type="match status" value="1"/>
</dbReference>
<keyword evidence="8" id="KW-0808">Transferase</keyword>
<dbReference type="InterPro" id="IPR013210">
    <property type="entry name" value="LRR_N_plant-typ"/>
</dbReference>
<evidence type="ECO:0000256" key="6">
    <source>
        <dbReference type="ARBA" id="ARBA00022527"/>
    </source>
</evidence>
<dbReference type="eggNOG" id="KOG0619">
    <property type="taxonomic scope" value="Eukaryota"/>
</dbReference>
<dbReference type="FunFam" id="3.30.200.20:FF:000394">
    <property type="entry name" value="Leucine-rich repeat receptor-like protein kinase"/>
    <property type="match status" value="5"/>
</dbReference>
<dbReference type="InterPro" id="IPR050647">
    <property type="entry name" value="Plant_LRR-RLKs"/>
</dbReference>
<keyword evidence="16 22" id="KW-0472">Membrane</keyword>
<feature type="binding site" evidence="21">
    <location>
        <position position="801"/>
    </location>
    <ligand>
        <name>ATP</name>
        <dbReference type="ChEBI" id="CHEBI:30616"/>
    </ligand>
</feature>
<dbReference type="GO" id="GO:0051606">
    <property type="term" value="P:detection of stimulus"/>
    <property type="evidence" value="ECO:0007669"/>
    <property type="project" value="UniProtKB-ARBA"/>
</dbReference>
<sequence length="4938" mass="542421">MQPLHFPSYRYSSKLPTISSLSLGLLLLISLASLTSSCTEQEKGSLHQFLAELSQDGNLSMSWRNDRNCCAWEGITCNRNGAVTDISLQSKGLEGHISPSLGNLTSLLHLNLSHNSLSGYLPWELVSSSSISVLDVSFNRLRGELQDPLSPMTAVRPLQVLNISSNLFTGQFPSTTWKAMKNLVALNASNNHFTGQIPDHFCSSSPSLMVLDLCYNLFSGGIPPGLGGCSMLNVLKVGQNNLSGTLPDELFNATSLEHLSVPNNGLHGTLDSAHIMKLSNLVTLDLGGNSFNGRIPESIGELKKLEELLLGHNNMYGEVPSTLSNCTNLKTIDIKSNNFSGELSKINFSTLPNLQTLDLLLNNFNGTIPQNIYSCSNLIALRMSSNKFHGQLPKGIGNLKSLSFLSISNNSLTNITDTLQILKNSRSLSTLLMGVNFKGELMPEDETIDGFENLQFVSIDDCSLIGNIPFWLSKLTNLQMLDLSNNQLTGQIPAWINRLNFLFYLDISNNSLTGGIPTALMEIPRLISANSTPYFDPGILQLPIYTGPSLEYRGFRAFPATLNLARNHLMGAIPQEIGQLKMLRTLNISFNSISGEIPQPLCNLTDLQVLDLSNNHLIGTIPSALNNLHFLSKLNVSNNDLEGSIPTGGQFSTFQNSSFVGNSKLCGSNIFRSCDSSKAPSVSRKQHKKKVILAITLSVSVGGIIILLSLSSLLVSLRATKLMRKGELANNRNEETASFNPNSDHSLMVMPQGKGDNNKLTFADIMKTTNNFDKENIIGCGGYGLVYKAELPDGSKLAIKKLNSEMCLMEREFTAEIEALTMAQHDNLVPLWGYCIHGNSRLLIYSYMENGSLDDWLHNRDDDASSFLDWPTRLKIAQGASLDFGLSRLVLPNITHVTTELVGTLGYIPPEYGQSWVATLRGDMYSFGVVLLELLTGRRPVPILSTSEELVPWVHKMRSEGKQIEVLDPTLRGTGCEEQMLKVLETACKCVDCNPLKRPTIMEDRSSLLRFLRELSQDGGLAASWQDGTDCCKWDGITCSQDSTVTDFSLASRSLQGHISPSLGNLPGLLRLNLSHNLLSGALPKELLSSSSLIAIDVSFNRLDGDLDELPSSTPARPLQVLNISSNLLAGQFPSSTWAVMKYMVALNVSNNSFSGHIPANFCTNSPYLSVLELSYNQFSGSIPPGFGNCSSLRVLKAGHNNLSGNLPDEIFNATSLECLSLPNNGLQGTLKGVNVVKLIKLATLDLGENNFRGNIPESIGQLNRLEELHLSNNKMFGSIPSTLSNCTSLKIIDLNNNNFSGDLINVNFSNLPSLQTLDLRQNNFSGEIPETIYLCNNLTALRLSLNKFHVIKGTRQSEVPFLPVLSLSECSFSGKIPRWLSKLSRLEVLELDNNRLTGPIPDWISSLNFLFYLDISNNNLTGEIPMSLLQMPMLRSDRAAAQLDRRAFQLPIYKDASLLQYRKASAFPKVLNLGKNEFTGLIPPEIGLLKVLLSLNLSFNKLYGDIPQSICNLTDLLVLDLSSNNLTGTIPAALNNLNFLSEFNISYNDLEGPIPTGGQLDTFTNSSFYGNPKLCGPMLVRHCSSADGHLISKKQQNKKVILAIVFGVFFGAIVILMLSGYLLWSIRCMSFMTKNRCNNDYTEALSSNISSEHLLVMLQQGKEAEDKLTFTGIMEATNNFNREHIIGCGGYGLVYRAELPDGSKIAIKKLNGEMCLMEREFSAEVETLSMAQHDNLVPLLGYCIQGNSRLLIYSYMENGSLDDWLHNKDDGTSTILDWPRRLKIVKGASHGLSYIHNICKPRIVHRDIKSSNILLDKEFKAYIADFGLSRLILPNKTHVTTELVGTLGYIPPEYGQAWVATLKGDVYSFGVVLLELLTGRRPVPILSTSKELVPWVQEMISEGKQIEVLDSTLQGTGCEEQMLKVLETACKCVDGNPLMRPTMMEERSSLLQFLSSLSSDGGLAVSWRNAADCCKWEGVTCSADGTVTDVSLASKGLEGHISPSLGNLTGLLRLNLSHNSLSGGLPLELMASSSITVLDISFNLLKEEIHELPSSTPARPLQVLNISSNLFTGQFPSATWEMMKNLVMLNASNNSFTGQIPSNFCSSSPSLTVLALCYNHLNGSIPPGFGNCLKLRVLKAGHNNLSGNLPGDLFNATSLEYLSFPNNELNGVINGTLIVNLRNLSTLDLEGNNINGRIPDSIGQLKRLQDLHLGDNNISGELPSALSNCTHLITINLKRNNFSGNLSNVNFSNLSNLKTLDLMDNKFEGTVPESIYSCTNLVALRLSSNNLQGQLSPKISNLKSLTFLSVGYNNLTNITNMLWILKDSRNLTTLLIGTNFYGEAMPEDNSIDGFQNLKVLSIANCSLSGNIPLWLSKLEKLEMLFLLDNRLSGSVPPWIKRLESLFHLDLSNNSLIGGIPASLMEMPMLITKKNTTRLDPRVFELPIYRSAAGFQYRITSAFPKVLNLSNNNFSGVIPQDIGQLKSLDILSLSSNNLSGEIPQQLGNLTNLQVLDLSRNHLTGAIPSALNNLHFLSAFNVSFNDLEGPIPNGVQFSTFTNFSFDENPKLCGHILHRSCRSEQAASISTKNHNKKAIFATAFGVFFGGIVVLLFLAYLLATVKGTDCITNNRSSENADVDATSHKSDSEQSLVIVKGDKNKGDKNKLTFADIVKATNNFDKENIIGCGGYGLVYKADLPDGTKLAIKKLFGEMCLMEREFTAEVEALSMAQHDNLVPLWGYCIQGNSRLLIYSYMENGSLDDWLHNRDDDASTFLDWPKRLKIAQGAGRGLSYIHDACKPHIIHRDIKSSNILLDKEFKAYVADFGLARLILANKTHVTTELVGTLGYIPPEYGQGWVATLKGDIYSFGVVLLELLTGRRPVHILSSSKELVKWVQEMKSEGNQIEVLDPILRGTGYDEQMLKVLETACKCVNCNPCMRPTIKEVVSCLDSIDAKLQMQNSPLHFSNKNHKNRFHMTYLGHALVLLLFLASPTSSCTEQERNSLVQFLTGLSKDGGLGMSWKNGTDCCAWEGITCNPNRMVTDVFLASRGLEGVISPSLGNLTGLMRLNLSHNSLSGGLPLELVPSSSIVVLDVSFNYMTGGLSDLPSSTPDRPLQVLNISSNLFTGIFSSTTWEVMKSLVALNASTNRFTGNIPTSFCVSAPSFALLELSNNQFSGGIPPGLGNCSKLTFLSTGRNNLSGTLPYELFNITSLKHLSFPNNQLEGSIDGIIKLINLVTLDLGGNKLIGSIPHSIGQLKRLEELHLDNNNMSGELPSTLSDCTNLVTIDLKSNSFSGKLTNVNFSTLPNLKTLDVVWNNFSGTVPESIYSCRNLTALRLSYNGFHGQLSERIENLQYLSFLSIVNISLTNITSTFQVLQSCRNLTSLLIGRNFKQETMPEGDIIDGFENLQVLSLANCMLSGRIPHWLSKFKNLAVLFLFNNQLTGQIPDWISSLNFLFYLDVSNNSLSGELPKALMEMPMFKTDNVEPRVFELPVFTAPLLQYRITSALPKVLNLGINNFTGVIPKEIGQLKALLLLNLSSNKFSGGIPESICNITNLQVLDISSNNLTGPIPAALDKLNFLSAFNVSNNDLEGSVPTVGQLSTFPNSSFDGNPKLCGPMLVHHCGSDKTSYVSKKRHNKKAILALAFGVFFGGITILFLLARLILFLRGKNFMTENRRCRNNGTEETLSNIKLEQTLVALSQGKGEQTKLTFTDLLKATKNFDKEKIIGCGGYGLVYKAELSDGSMVAIKKLNRDMCLMEREFSAEVDALSTAQHDNLVPLWGYCIQGNSMLLIYSYMENGSLDDWLHNRNDDASSFLNWPMRLKIAQGASQGISYIHDVCKPQIVHRDIKCSNILLDKEFKAHIADFGLSRLILPNRTHVTTELVGTFGYIPPEYGQGWVATLRGDMYSFGVVLLELLTGRRPVPILSSSKQLVEWVQEMISEGKYIEVLDPTLRGTGYEKQMVKVLEVACHSCTEKESNSLIQFLAWLSKDGGLGMSWKNGTDCCAWEGITCNPNRTVNEVFLASRGLEGIISPSLGNLIGLMRLNLSHNSLSGGLPLELVSSSSIMVLDVSFNYLTGDLSDLPSSTHDRPLQVLNISSNLFTGNFPSTTWEVMKSLVALNASNNSFTGKIPTSFCASAPSFALLDLSYNQFSGGIPPGLSNCSTLKLLSSGKNNLTGAIPYEIFDITSLKHLSFPNNQLEGSIDGIIKLINLVTLDLGGNKFIGSIPHSIGQLKRLEEFHLDNNNMSGELPSTLSDCTNLVTIDLKKNNFSGELTKVNFSTLPNLKTLDVVWNKFNGTIPESIYSCSNLTALRLSFNNFRGQLSDKIGNLKSLSFLSLVLSLYGCSLSGKIPHWLSKLTNLEMLFLHNNQLTGQIPIWISSLNFLFYLDITNNSLSGEIPTALMEMPMLKTENVAPKVFELPIFTSQSLQYRITSAFPKVLNLGINNFAGAIPKEIGQLKALLLLNLSSNKLSGQIPESICNLTNLQMLDLSNNNLTGTIPEALNKLHFLSAFNVSNNDLEGPVPTVGQLSTFPSSIFDGNPKLCGPMLANHCSSAQTSYISKKRHIKTAVLAVAFGVFFGGIGILVLLAHLLTLLRSKRFLSKNRRYSNDGTEAPSSNLNSEQPLVMVPQGKGEQTKLTFTDLLKATKNFDKENIIGCGGYGLVYKAELSDGSMLAIKKLNSDMCLMEREFSAEVDALSMAQHDNLVPLWGYCIQGNSRFLIYSYMENGSLDDWLHNRDNDASSFLDWPMRLKIAQGASQGLAYIHDVCKPNIVHRDIKSSNILLDKEFKAYVADFGLSRLILPNKTHVTTELVGTLGYVPPEYGQGWVATLRGDMYSFGVVLLELLTGRRPIPVLSASKELIEWVQEMRSKGKQIEVLDPTLRGTGHEEQMLKVLEVACQCVNHNPGMRLTIREVVSCLDIIGTELQSTELN</sequence>
<dbReference type="SUPFAM" id="SSF52047">
    <property type="entry name" value="RNI-like"/>
    <property type="match status" value="2"/>
</dbReference>
<dbReference type="FunFam" id="3.80.10.10:FF:000530">
    <property type="entry name" value="Receptor-like protein 2"/>
    <property type="match status" value="5"/>
</dbReference>
<dbReference type="PRINTS" id="PR00019">
    <property type="entry name" value="LEURICHRPT"/>
</dbReference>
<feature type="domain" description="Protein kinase" evidence="24">
    <location>
        <begin position="3723"/>
        <end position="3977"/>
    </location>
</feature>
<evidence type="ECO:0000259" key="24">
    <source>
        <dbReference type="PROSITE" id="PS50011"/>
    </source>
</evidence>
<evidence type="ECO:0000256" key="9">
    <source>
        <dbReference type="ARBA" id="ARBA00022692"/>
    </source>
</evidence>
<dbReference type="FunFam" id="3.80.10.10:FF:000213">
    <property type="entry name" value="Tyrosine-sulfated glycopeptide receptor 1"/>
    <property type="match status" value="5"/>
</dbReference>
<evidence type="ECO:0000256" key="13">
    <source>
        <dbReference type="ARBA" id="ARBA00022777"/>
    </source>
</evidence>
<dbReference type="GO" id="GO:0004674">
    <property type="term" value="F:protein serine/threonine kinase activity"/>
    <property type="evidence" value="ECO:0007669"/>
    <property type="project" value="UniProtKB-KW"/>
</dbReference>
<dbReference type="Gene3D" id="1.10.510.10">
    <property type="entry name" value="Transferase(Phosphotransferase) domain 1"/>
    <property type="match status" value="5"/>
</dbReference>
<dbReference type="Pfam" id="PF23598">
    <property type="entry name" value="LRR_14"/>
    <property type="match status" value="2"/>
</dbReference>
<dbReference type="InterPro" id="IPR008271">
    <property type="entry name" value="Ser/Thr_kinase_AS"/>
</dbReference>
<evidence type="ECO:0000256" key="23">
    <source>
        <dbReference type="SAM" id="SignalP"/>
    </source>
</evidence>
<reference evidence="25" key="1">
    <citation type="submission" date="2015-04" db="UniProtKB">
        <authorList>
            <consortium name="EnsemblPlants"/>
        </authorList>
    </citation>
    <scope>IDENTIFICATION</scope>
</reference>
<dbReference type="SMART" id="SM00369">
    <property type="entry name" value="LRR_TYP"/>
    <property type="match status" value="32"/>
</dbReference>
<evidence type="ECO:0000256" key="3">
    <source>
        <dbReference type="ARBA" id="ARBA00009592"/>
    </source>
</evidence>
<keyword evidence="10 23" id="KW-0732">Signal</keyword>
<comment type="catalytic activity">
    <reaction evidence="19">
        <text>L-threonyl-[protein] + ATP = O-phospho-L-threonyl-[protein] + ADP + H(+)</text>
        <dbReference type="Rhea" id="RHEA:46608"/>
        <dbReference type="Rhea" id="RHEA-COMP:11060"/>
        <dbReference type="Rhea" id="RHEA-COMP:11605"/>
        <dbReference type="ChEBI" id="CHEBI:15378"/>
        <dbReference type="ChEBI" id="CHEBI:30013"/>
        <dbReference type="ChEBI" id="CHEBI:30616"/>
        <dbReference type="ChEBI" id="CHEBI:61977"/>
        <dbReference type="ChEBI" id="CHEBI:456216"/>
        <dbReference type="EC" id="2.7.11.1"/>
    </reaction>
</comment>
<dbReference type="FunFam" id="3.80.10.10:FF:000403">
    <property type="entry name" value="Receptor-like protein 2"/>
    <property type="match status" value="5"/>
</dbReference>
<evidence type="ECO:0000256" key="12">
    <source>
        <dbReference type="ARBA" id="ARBA00022741"/>
    </source>
</evidence>
<dbReference type="InterPro" id="IPR001611">
    <property type="entry name" value="Leu-rich_rpt"/>
</dbReference>
<accession>A0A0D9YMF0</accession>
<feature type="domain" description="Protein kinase" evidence="24">
    <location>
        <begin position="772"/>
        <end position="1012"/>
    </location>
</feature>
<feature type="binding site" evidence="21">
    <location>
        <position position="4684"/>
    </location>
    <ligand>
        <name>ATP</name>
        <dbReference type="ChEBI" id="CHEBI:30616"/>
    </ligand>
</feature>
<feature type="binding site" evidence="21">
    <location>
        <position position="3752"/>
    </location>
    <ligand>
        <name>ATP</name>
        <dbReference type="ChEBI" id="CHEBI:30616"/>
    </ligand>
</feature>
<dbReference type="Gramene" id="OGLUM02G03940.1">
    <property type="protein sequence ID" value="OGLUM02G03940.1"/>
    <property type="gene ID" value="OGLUM02G03940"/>
</dbReference>
<evidence type="ECO:0000256" key="15">
    <source>
        <dbReference type="ARBA" id="ARBA00022989"/>
    </source>
</evidence>
<keyword evidence="9 22" id="KW-0812">Transmembrane</keyword>
<feature type="transmembrane region" description="Helical" evidence="22">
    <location>
        <begin position="1601"/>
        <end position="1625"/>
    </location>
</feature>
<feature type="signal peptide" evidence="23">
    <location>
        <begin position="1"/>
        <end position="37"/>
    </location>
</feature>
<dbReference type="PROSITE" id="PS00108">
    <property type="entry name" value="PROTEIN_KINASE_ST"/>
    <property type="match status" value="4"/>
</dbReference>
<evidence type="ECO:0000313" key="25">
    <source>
        <dbReference type="EnsemblPlants" id="OGLUM02G03940.1"/>
    </source>
</evidence>
<dbReference type="SUPFAM" id="SSF56112">
    <property type="entry name" value="Protein kinase-like (PK-like)"/>
    <property type="match status" value="5"/>
</dbReference>
<dbReference type="Proteomes" id="UP000026961">
    <property type="component" value="Chromosome 2"/>
</dbReference>
<evidence type="ECO:0000256" key="10">
    <source>
        <dbReference type="ARBA" id="ARBA00022729"/>
    </source>
</evidence>
<dbReference type="SUPFAM" id="SSF52075">
    <property type="entry name" value="Outer arm dynein light chain 1"/>
    <property type="match status" value="1"/>
</dbReference>
<comment type="similarity">
    <text evidence="2">Belongs to the protein kinase superfamily. Ser/Thr protein kinase family.</text>
</comment>
<dbReference type="InterPro" id="IPR011009">
    <property type="entry name" value="Kinase-like_dom_sf"/>
</dbReference>
<keyword evidence="11" id="KW-0677">Repeat</keyword>
<organism evidence="25">
    <name type="scientific">Oryza glumipatula</name>
    <dbReference type="NCBI Taxonomy" id="40148"/>
    <lineage>
        <taxon>Eukaryota</taxon>
        <taxon>Viridiplantae</taxon>
        <taxon>Streptophyta</taxon>
        <taxon>Embryophyta</taxon>
        <taxon>Tracheophyta</taxon>
        <taxon>Spermatophyta</taxon>
        <taxon>Magnoliopsida</taxon>
        <taxon>Liliopsida</taxon>
        <taxon>Poales</taxon>
        <taxon>Poaceae</taxon>
        <taxon>BOP clade</taxon>
        <taxon>Oryzoideae</taxon>
        <taxon>Oryzeae</taxon>
        <taxon>Oryzinae</taxon>
        <taxon>Oryza</taxon>
    </lineage>
</organism>
<dbReference type="Gene3D" id="3.30.200.20">
    <property type="entry name" value="Phosphorylase Kinase, domain 1"/>
    <property type="match status" value="5"/>
</dbReference>
<evidence type="ECO:0000256" key="14">
    <source>
        <dbReference type="ARBA" id="ARBA00022840"/>
    </source>
</evidence>
<dbReference type="SMART" id="SM00364">
    <property type="entry name" value="LRR_BAC"/>
    <property type="match status" value="15"/>
</dbReference>
<evidence type="ECO:0000256" key="1">
    <source>
        <dbReference type="ARBA" id="ARBA00004251"/>
    </source>
</evidence>
<feature type="transmembrane region" description="Helical" evidence="22">
    <location>
        <begin position="691"/>
        <end position="715"/>
    </location>
</feature>
<keyword evidence="5" id="KW-1003">Cell membrane</keyword>
<dbReference type="InterPro" id="IPR032675">
    <property type="entry name" value="LRR_dom_sf"/>
</dbReference>
<evidence type="ECO:0000256" key="2">
    <source>
        <dbReference type="ARBA" id="ARBA00008684"/>
    </source>
</evidence>
<feature type="binding site" evidence="21">
    <location>
        <position position="1710"/>
    </location>
    <ligand>
        <name>ATP</name>
        <dbReference type="ChEBI" id="CHEBI:30616"/>
    </ligand>
</feature>
<keyword evidence="12 21" id="KW-0547">Nucleotide-binding</keyword>
<evidence type="ECO:0000256" key="5">
    <source>
        <dbReference type="ARBA" id="ARBA00022475"/>
    </source>
</evidence>
<keyword evidence="13" id="KW-0418">Kinase</keyword>
<feature type="transmembrane region" description="Helical" evidence="22">
    <location>
        <begin position="3642"/>
        <end position="3668"/>
    </location>
</feature>
<keyword evidence="6" id="KW-0723">Serine/threonine-protein kinase</keyword>
<comment type="similarity">
    <text evidence="3">Belongs to the RLP family.</text>
</comment>
<dbReference type="InterPro" id="IPR000719">
    <property type="entry name" value="Prot_kinase_dom"/>
</dbReference>
<proteinExistence type="inferred from homology"/>
<dbReference type="Pfam" id="PF00069">
    <property type="entry name" value="Pkinase"/>
    <property type="match status" value="4"/>
</dbReference>
<evidence type="ECO:0000256" key="17">
    <source>
        <dbReference type="ARBA" id="ARBA00023170"/>
    </source>
</evidence>
<evidence type="ECO:0000256" key="16">
    <source>
        <dbReference type="ARBA" id="ARBA00023136"/>
    </source>
</evidence>
<dbReference type="Pfam" id="PF00560">
    <property type="entry name" value="LRR_1"/>
    <property type="match status" value="27"/>
</dbReference>
<keyword evidence="26" id="KW-1185">Reference proteome</keyword>
<evidence type="ECO:0000256" key="20">
    <source>
        <dbReference type="ARBA" id="ARBA00048679"/>
    </source>
</evidence>
<evidence type="ECO:0000313" key="26">
    <source>
        <dbReference type="Proteomes" id="UP000026961"/>
    </source>
</evidence>
<dbReference type="GO" id="GO:0005524">
    <property type="term" value="F:ATP binding"/>
    <property type="evidence" value="ECO:0007669"/>
    <property type="project" value="UniProtKB-UniRule"/>
</dbReference>
<dbReference type="InterPro" id="IPR017441">
    <property type="entry name" value="Protein_kinase_ATP_BS"/>
</dbReference>
<name>A0A0D9YMF0_9ORYZ</name>
<dbReference type="SUPFAM" id="SSF52058">
    <property type="entry name" value="L domain-like"/>
    <property type="match status" value="8"/>
</dbReference>
<evidence type="ECO:0000256" key="22">
    <source>
        <dbReference type="SAM" id="Phobius"/>
    </source>
</evidence>
<dbReference type="PROSITE" id="PS50011">
    <property type="entry name" value="PROTEIN_KINASE_DOM"/>
    <property type="match status" value="5"/>
</dbReference>
<feature type="transmembrane region" description="Helical" evidence="22">
    <location>
        <begin position="4574"/>
        <end position="4600"/>
    </location>
</feature>
<dbReference type="EC" id="2.7.11.1" evidence="4"/>
<dbReference type="PROSITE" id="PS51450">
    <property type="entry name" value="LRR"/>
    <property type="match status" value="1"/>
</dbReference>